<name>A0A4Y2MME7_ARAVE</name>
<gene>
    <name evidence="2" type="ORF">AVEN_111366_1</name>
</gene>
<reference evidence="2 3" key="1">
    <citation type="journal article" date="2019" name="Sci. Rep.">
        <title>Orb-weaving spider Araneus ventricosus genome elucidates the spidroin gene catalogue.</title>
        <authorList>
            <person name="Kono N."/>
            <person name="Nakamura H."/>
            <person name="Ohtoshi R."/>
            <person name="Moran D.A.P."/>
            <person name="Shinohara A."/>
            <person name="Yoshida Y."/>
            <person name="Fujiwara M."/>
            <person name="Mori M."/>
            <person name="Tomita M."/>
            <person name="Arakawa K."/>
        </authorList>
    </citation>
    <scope>NUCLEOTIDE SEQUENCE [LARGE SCALE GENOMIC DNA]</scope>
</reference>
<organism evidence="2 3">
    <name type="scientific">Araneus ventricosus</name>
    <name type="common">Orbweaver spider</name>
    <name type="synonym">Epeira ventricosa</name>
    <dbReference type="NCBI Taxonomy" id="182803"/>
    <lineage>
        <taxon>Eukaryota</taxon>
        <taxon>Metazoa</taxon>
        <taxon>Ecdysozoa</taxon>
        <taxon>Arthropoda</taxon>
        <taxon>Chelicerata</taxon>
        <taxon>Arachnida</taxon>
        <taxon>Araneae</taxon>
        <taxon>Araneomorphae</taxon>
        <taxon>Entelegynae</taxon>
        <taxon>Araneoidea</taxon>
        <taxon>Araneidae</taxon>
        <taxon>Araneus</taxon>
    </lineage>
</organism>
<protein>
    <submittedName>
        <fullName evidence="2">Uncharacterized protein</fullName>
    </submittedName>
</protein>
<feature type="compositionally biased region" description="Basic and acidic residues" evidence="1">
    <location>
        <begin position="91"/>
        <end position="122"/>
    </location>
</feature>
<dbReference type="AlphaFoldDB" id="A0A4Y2MME7"/>
<evidence type="ECO:0000256" key="1">
    <source>
        <dbReference type="SAM" id="MobiDB-lite"/>
    </source>
</evidence>
<sequence>MSLWLLFNRAPEHRFHPTSVSMETELLAITNLGFPRLFSQLRGRRRIEAETPSQAQKPREIHGGKQRLHIERQPPAQSQTRREVNVTIHKNRVEAKTPAQTRRERDAAAHSRRVERQTLEPR</sequence>
<dbReference type="EMBL" id="BGPR01007433">
    <property type="protein sequence ID" value="GBN26816.1"/>
    <property type="molecule type" value="Genomic_DNA"/>
</dbReference>
<feature type="compositionally biased region" description="Basic and acidic residues" evidence="1">
    <location>
        <begin position="57"/>
        <end position="72"/>
    </location>
</feature>
<comment type="caution">
    <text evidence="2">The sequence shown here is derived from an EMBL/GenBank/DDBJ whole genome shotgun (WGS) entry which is preliminary data.</text>
</comment>
<dbReference type="Proteomes" id="UP000499080">
    <property type="component" value="Unassembled WGS sequence"/>
</dbReference>
<proteinExistence type="predicted"/>
<dbReference type="OrthoDB" id="1728974at2759"/>
<evidence type="ECO:0000313" key="2">
    <source>
        <dbReference type="EMBL" id="GBN26816.1"/>
    </source>
</evidence>
<feature type="region of interest" description="Disordered" evidence="1">
    <location>
        <begin position="48"/>
        <end position="122"/>
    </location>
</feature>
<accession>A0A4Y2MME7</accession>
<keyword evidence="3" id="KW-1185">Reference proteome</keyword>
<evidence type="ECO:0000313" key="3">
    <source>
        <dbReference type="Proteomes" id="UP000499080"/>
    </source>
</evidence>